<comment type="similarity">
    <text evidence="1 2">Belongs to the LOG family.</text>
</comment>
<reference evidence="3 4" key="1">
    <citation type="submission" date="2024-06" db="EMBL/GenBank/DDBJ databases">
        <title>The Natural Products Discovery Center: Release of the First 8490 Sequenced Strains for Exploring Actinobacteria Biosynthetic Diversity.</title>
        <authorList>
            <person name="Kalkreuter E."/>
            <person name="Kautsar S.A."/>
            <person name="Yang D."/>
            <person name="Bader C.D."/>
            <person name="Teijaro C.N."/>
            <person name="Fluegel L."/>
            <person name="Davis C.M."/>
            <person name="Simpson J.R."/>
            <person name="Lauterbach L."/>
            <person name="Steele A.D."/>
            <person name="Gui C."/>
            <person name="Meng S."/>
            <person name="Li G."/>
            <person name="Viehrig K."/>
            <person name="Ye F."/>
            <person name="Su P."/>
            <person name="Kiefer A.F."/>
            <person name="Nichols A."/>
            <person name="Cepeda A.J."/>
            <person name="Yan W."/>
            <person name="Fan B."/>
            <person name="Jiang Y."/>
            <person name="Adhikari A."/>
            <person name="Zheng C.-J."/>
            <person name="Schuster L."/>
            <person name="Cowan T.M."/>
            <person name="Smanski M.J."/>
            <person name="Chevrette M.G."/>
            <person name="De Carvalho L.P.S."/>
            <person name="Shen B."/>
        </authorList>
    </citation>
    <scope>NUCLEOTIDE SEQUENCE [LARGE SCALE GENOMIC DNA]</scope>
    <source>
        <strain evidence="3 4">NPDC000155</strain>
    </source>
</reference>
<dbReference type="RefSeq" id="WP_229911710.1">
    <property type="nucleotide sequence ID" value="NZ_BNBM01000002.1"/>
</dbReference>
<comment type="catalytic activity">
    <reaction evidence="2">
        <text>N(6)-(dimethylallyl)adenosine 5'-phosphate + H2O = N(6)-dimethylallyladenine + D-ribose 5-phosphate</text>
        <dbReference type="Rhea" id="RHEA:48560"/>
        <dbReference type="ChEBI" id="CHEBI:15377"/>
        <dbReference type="ChEBI" id="CHEBI:17660"/>
        <dbReference type="ChEBI" id="CHEBI:57526"/>
        <dbReference type="ChEBI" id="CHEBI:78346"/>
        <dbReference type="EC" id="3.2.2.n1"/>
    </reaction>
</comment>
<dbReference type="SUPFAM" id="SSF102405">
    <property type="entry name" value="MCP/YpsA-like"/>
    <property type="match status" value="1"/>
</dbReference>
<sequence>MIPARSARKSIGVFCGSRPGRHAEYIETAGALGRELADRGAELVYGAGGVGVMGAVSTAAMAGGASVTGVIPHALHERERLDNACGEIFLVGGMHERKALMYRLSDAFVVLPGGYGTLDELMEVATWNQLGHHDKPIALVNVRGFFDPLVAMLDRMLDERFFTARDRALVHVVADPCAALDAIGVPSPAEVPAAV</sequence>
<dbReference type="Pfam" id="PF03641">
    <property type="entry name" value="Lysine_decarbox"/>
    <property type="match status" value="1"/>
</dbReference>
<evidence type="ECO:0000256" key="2">
    <source>
        <dbReference type="RuleBase" id="RU363015"/>
    </source>
</evidence>
<keyword evidence="2" id="KW-0378">Hydrolase</keyword>
<organism evidence="3 4">
    <name type="scientific">Streptomyces lanatus</name>
    <dbReference type="NCBI Taxonomy" id="66900"/>
    <lineage>
        <taxon>Bacteria</taxon>
        <taxon>Bacillati</taxon>
        <taxon>Actinomycetota</taxon>
        <taxon>Actinomycetes</taxon>
        <taxon>Kitasatosporales</taxon>
        <taxon>Streptomycetaceae</taxon>
        <taxon>Streptomyces</taxon>
    </lineage>
</organism>
<keyword evidence="2" id="KW-0203">Cytokinin biosynthesis</keyword>
<accession>A0ABV1XHZ7</accession>
<name>A0ABV1XHZ7_9ACTN</name>
<evidence type="ECO:0000313" key="3">
    <source>
        <dbReference type="EMBL" id="MER7371195.1"/>
    </source>
</evidence>
<dbReference type="NCBIfam" id="TIGR00730">
    <property type="entry name" value="Rossman fold protein, TIGR00730 family"/>
    <property type="match status" value="1"/>
</dbReference>
<comment type="caution">
    <text evidence="3">The sequence shown here is derived from an EMBL/GenBank/DDBJ whole genome shotgun (WGS) entry which is preliminary data.</text>
</comment>
<comment type="catalytic activity">
    <reaction evidence="2">
        <text>9-ribosyl-trans-zeatin 5'-phosphate + H2O = trans-zeatin + D-ribose 5-phosphate</text>
        <dbReference type="Rhea" id="RHEA:48564"/>
        <dbReference type="ChEBI" id="CHEBI:15377"/>
        <dbReference type="ChEBI" id="CHEBI:16522"/>
        <dbReference type="ChEBI" id="CHEBI:78346"/>
        <dbReference type="ChEBI" id="CHEBI:87947"/>
        <dbReference type="EC" id="3.2.2.n1"/>
    </reaction>
</comment>
<dbReference type="EMBL" id="JBEPFB010000001">
    <property type="protein sequence ID" value="MER7371195.1"/>
    <property type="molecule type" value="Genomic_DNA"/>
</dbReference>
<dbReference type="Gene3D" id="3.40.50.450">
    <property type="match status" value="1"/>
</dbReference>
<dbReference type="InterPro" id="IPR005269">
    <property type="entry name" value="LOG"/>
</dbReference>
<dbReference type="InterPro" id="IPR031100">
    <property type="entry name" value="LOG_fam"/>
</dbReference>
<gene>
    <name evidence="3" type="ORF">ABT384_00830</name>
</gene>
<dbReference type="PANTHER" id="PTHR31223">
    <property type="entry name" value="LOG FAMILY PROTEIN YJL055W"/>
    <property type="match status" value="1"/>
</dbReference>
<keyword evidence="4" id="KW-1185">Reference proteome</keyword>
<evidence type="ECO:0000313" key="4">
    <source>
        <dbReference type="Proteomes" id="UP001486207"/>
    </source>
</evidence>
<dbReference type="EC" id="3.2.2.n1" evidence="2"/>
<evidence type="ECO:0000256" key="1">
    <source>
        <dbReference type="ARBA" id="ARBA00006763"/>
    </source>
</evidence>
<protein>
    <recommendedName>
        <fullName evidence="2">Cytokinin riboside 5'-monophosphate phosphoribohydrolase</fullName>
        <ecNumber evidence="2">3.2.2.n1</ecNumber>
    </recommendedName>
</protein>
<dbReference type="Proteomes" id="UP001486207">
    <property type="component" value="Unassembled WGS sequence"/>
</dbReference>
<proteinExistence type="inferred from homology"/>
<dbReference type="PANTHER" id="PTHR31223:SF70">
    <property type="entry name" value="LOG FAMILY PROTEIN YJL055W"/>
    <property type="match status" value="1"/>
</dbReference>